<dbReference type="InterPro" id="IPR003598">
    <property type="entry name" value="Ig_sub2"/>
</dbReference>
<dbReference type="SUPFAM" id="SSF48726">
    <property type="entry name" value="Immunoglobulin"/>
    <property type="match status" value="2"/>
</dbReference>
<evidence type="ECO:0000256" key="6">
    <source>
        <dbReference type="ARBA" id="ARBA00023319"/>
    </source>
</evidence>
<evidence type="ECO:0000256" key="3">
    <source>
        <dbReference type="ARBA" id="ARBA00023136"/>
    </source>
</evidence>
<evidence type="ECO:0000259" key="8">
    <source>
        <dbReference type="PROSITE" id="PS50835"/>
    </source>
</evidence>
<sequence length="276" mass="30486">MCFVTIALVFFFLYSMLVIIVILSFFIILFFSLAFSKPQSNVISSSTKPVANLGEDQLLSCYLDTQTSQDKVTVTWKKTDLNGLVYFYQNGAPDLTNQASQFSGRTQLFPQAVVTGNASLLLRNVRRSDEGKYTCSISSSKGGGEVSIQLRTAAFSAPTFTFSNGTLSAEAVSWFPKPSVSWLNQTENILNGSSTFTENSEGIFSIFSTLLSVQVSDTYSFRIENNLVMSLSEATISGSDVSWRTYFTFSAASFHPVGSLYLIIMTSFLCIYYVTF</sequence>
<name>A0A3B4FBH8_9CICH</name>
<evidence type="ECO:0000256" key="7">
    <source>
        <dbReference type="SAM" id="Phobius"/>
    </source>
</evidence>
<dbReference type="InterPro" id="IPR050504">
    <property type="entry name" value="IgSF_BTN/MOG"/>
</dbReference>
<dbReference type="InterPro" id="IPR007110">
    <property type="entry name" value="Ig-like_dom"/>
</dbReference>
<dbReference type="GO" id="GO:0009897">
    <property type="term" value="C:external side of plasma membrane"/>
    <property type="evidence" value="ECO:0007669"/>
    <property type="project" value="TreeGrafter"/>
</dbReference>
<feature type="transmembrane region" description="Helical" evidence="7">
    <location>
        <begin position="6"/>
        <end position="35"/>
    </location>
</feature>
<dbReference type="GO" id="GO:0050852">
    <property type="term" value="P:T cell receptor signaling pathway"/>
    <property type="evidence" value="ECO:0007669"/>
    <property type="project" value="TreeGrafter"/>
</dbReference>
<dbReference type="Gene3D" id="2.60.40.10">
    <property type="entry name" value="Immunoglobulins"/>
    <property type="match status" value="2"/>
</dbReference>
<proteinExistence type="predicted"/>
<dbReference type="GO" id="GO:0005102">
    <property type="term" value="F:signaling receptor binding"/>
    <property type="evidence" value="ECO:0007669"/>
    <property type="project" value="TreeGrafter"/>
</dbReference>
<comment type="subcellular location">
    <subcellularLocation>
        <location evidence="1">Membrane</location>
    </subcellularLocation>
</comment>
<dbReference type="PROSITE" id="PS50835">
    <property type="entry name" value="IG_LIKE"/>
    <property type="match status" value="1"/>
</dbReference>
<dbReference type="InterPro" id="IPR003599">
    <property type="entry name" value="Ig_sub"/>
</dbReference>
<dbReference type="InterPro" id="IPR013783">
    <property type="entry name" value="Ig-like_fold"/>
</dbReference>
<evidence type="ECO:0000256" key="1">
    <source>
        <dbReference type="ARBA" id="ARBA00004370"/>
    </source>
</evidence>
<evidence type="ECO:0000256" key="4">
    <source>
        <dbReference type="ARBA" id="ARBA00023157"/>
    </source>
</evidence>
<evidence type="ECO:0000313" key="9">
    <source>
        <dbReference type="Ensembl" id="ENSPNYP00000007852.1"/>
    </source>
</evidence>
<keyword evidence="6" id="KW-0393">Immunoglobulin domain</keyword>
<dbReference type="FunFam" id="2.60.40.10:FF:000142">
    <property type="entry name" value="V-set domain-containing T-cell activation inhibitor 1"/>
    <property type="match status" value="1"/>
</dbReference>
<dbReference type="PANTHER" id="PTHR24100">
    <property type="entry name" value="BUTYROPHILIN"/>
    <property type="match status" value="1"/>
</dbReference>
<dbReference type="GO" id="GO:0001817">
    <property type="term" value="P:regulation of cytokine production"/>
    <property type="evidence" value="ECO:0007669"/>
    <property type="project" value="TreeGrafter"/>
</dbReference>
<dbReference type="Ensembl" id="ENSPNYT00000008043.1">
    <property type="protein sequence ID" value="ENSPNYP00000007852.1"/>
    <property type="gene ID" value="ENSPNYG00000006006.1"/>
</dbReference>
<dbReference type="GO" id="GO:0050863">
    <property type="term" value="P:regulation of T cell activation"/>
    <property type="evidence" value="ECO:0007669"/>
    <property type="project" value="UniProtKB-ARBA"/>
</dbReference>
<dbReference type="InterPro" id="IPR013106">
    <property type="entry name" value="Ig_V-set"/>
</dbReference>
<keyword evidence="5" id="KW-0325">Glycoprotein</keyword>
<feature type="domain" description="Ig-like" evidence="8">
    <location>
        <begin position="38"/>
        <end position="151"/>
    </location>
</feature>
<dbReference type="InterPro" id="IPR036179">
    <property type="entry name" value="Ig-like_dom_sf"/>
</dbReference>
<dbReference type="Pfam" id="PF07686">
    <property type="entry name" value="V-set"/>
    <property type="match status" value="1"/>
</dbReference>
<reference evidence="9" key="1">
    <citation type="submission" date="2023-09" db="UniProtKB">
        <authorList>
            <consortium name="Ensembl"/>
        </authorList>
    </citation>
    <scope>IDENTIFICATION</scope>
</reference>
<keyword evidence="3 7" id="KW-0472">Membrane</keyword>
<dbReference type="GO" id="GO:1903037">
    <property type="term" value="P:regulation of leukocyte cell-cell adhesion"/>
    <property type="evidence" value="ECO:0007669"/>
    <property type="project" value="UniProtKB-ARBA"/>
</dbReference>
<keyword evidence="7" id="KW-1133">Transmembrane helix</keyword>
<organism evidence="9">
    <name type="scientific">Pundamilia nyererei</name>
    <dbReference type="NCBI Taxonomy" id="303518"/>
    <lineage>
        <taxon>Eukaryota</taxon>
        <taxon>Metazoa</taxon>
        <taxon>Chordata</taxon>
        <taxon>Craniata</taxon>
        <taxon>Vertebrata</taxon>
        <taxon>Euteleostomi</taxon>
        <taxon>Actinopterygii</taxon>
        <taxon>Neopterygii</taxon>
        <taxon>Teleostei</taxon>
        <taxon>Neoteleostei</taxon>
        <taxon>Acanthomorphata</taxon>
        <taxon>Ovalentaria</taxon>
        <taxon>Cichlomorphae</taxon>
        <taxon>Cichliformes</taxon>
        <taxon>Cichlidae</taxon>
        <taxon>African cichlids</taxon>
        <taxon>Pseudocrenilabrinae</taxon>
        <taxon>Haplochromini</taxon>
        <taxon>Pundamilia</taxon>
    </lineage>
</organism>
<dbReference type="GeneTree" id="ENSGT00940000157300"/>
<dbReference type="SMART" id="SM00408">
    <property type="entry name" value="IGc2"/>
    <property type="match status" value="1"/>
</dbReference>
<dbReference type="STRING" id="303518.ENSPNYP00000007852"/>
<accession>A0A3B4FBH8</accession>
<dbReference type="PANTHER" id="PTHR24100:SF0">
    <property type="entry name" value="V-SET DOMAIN-CONTAINING T-CELL ACTIVATION INHIBITOR 1"/>
    <property type="match status" value="1"/>
</dbReference>
<evidence type="ECO:0000256" key="2">
    <source>
        <dbReference type="ARBA" id="ARBA00022729"/>
    </source>
</evidence>
<feature type="transmembrane region" description="Helical" evidence="7">
    <location>
        <begin position="254"/>
        <end position="274"/>
    </location>
</feature>
<dbReference type="AlphaFoldDB" id="A0A3B4FBH8"/>
<evidence type="ECO:0000256" key="5">
    <source>
        <dbReference type="ARBA" id="ARBA00023180"/>
    </source>
</evidence>
<keyword evidence="2" id="KW-0732">Signal</keyword>
<keyword evidence="7" id="KW-0812">Transmembrane</keyword>
<protein>
    <submittedName>
        <fullName evidence="9">V-set domain containing T cell activation inhibitor 1</fullName>
    </submittedName>
</protein>
<keyword evidence="4" id="KW-1015">Disulfide bond</keyword>
<dbReference type="SMART" id="SM00409">
    <property type="entry name" value="IG"/>
    <property type="match status" value="1"/>
</dbReference>